<dbReference type="OrthoDB" id="4794424at2"/>
<evidence type="ECO:0000313" key="2">
    <source>
        <dbReference type="Proteomes" id="UP000245590"/>
    </source>
</evidence>
<proteinExistence type="predicted"/>
<dbReference type="EMBL" id="QFKX01000008">
    <property type="protein sequence ID" value="PWH04998.1"/>
    <property type="molecule type" value="Genomic_DNA"/>
</dbReference>
<reference evidence="1 2" key="1">
    <citation type="submission" date="2018-05" db="EMBL/GenBank/DDBJ databases">
        <title>Brachybacterium sp. M1HQ-2T, whole genome shotgun sequence.</title>
        <authorList>
            <person name="Tuo L."/>
        </authorList>
    </citation>
    <scope>NUCLEOTIDE SEQUENCE [LARGE SCALE GENOMIC DNA]</scope>
    <source>
        <strain evidence="1 2">M1HQ-2</strain>
    </source>
</reference>
<gene>
    <name evidence="1" type="ORF">DEO23_15300</name>
</gene>
<protein>
    <submittedName>
        <fullName evidence="1">Uncharacterized protein</fullName>
    </submittedName>
</protein>
<dbReference type="AlphaFoldDB" id="A0A2U2RGM6"/>
<dbReference type="RefSeq" id="WP_109276901.1">
    <property type="nucleotide sequence ID" value="NZ_QFKX01000008.1"/>
</dbReference>
<name>A0A2U2RGM6_9MICO</name>
<dbReference type="Proteomes" id="UP000245590">
    <property type="component" value="Unassembled WGS sequence"/>
</dbReference>
<sequence length="91" mass="9646">MIEPSSSTGAVRTGSGDVRLVAGRLSDDELAAIAVAVSALSVASRLEADERVLSEQHRAGAGVWNDAMHSFPRGHTLRGRPSESAWVFSDR</sequence>
<comment type="caution">
    <text evidence="1">The sequence shown here is derived from an EMBL/GenBank/DDBJ whole genome shotgun (WGS) entry which is preliminary data.</text>
</comment>
<evidence type="ECO:0000313" key="1">
    <source>
        <dbReference type="EMBL" id="PWH04998.1"/>
    </source>
</evidence>
<keyword evidence="2" id="KW-1185">Reference proteome</keyword>
<accession>A0A2U2RGM6</accession>
<organism evidence="1 2">
    <name type="scientific">Brachybacterium endophyticum</name>
    <dbReference type="NCBI Taxonomy" id="2182385"/>
    <lineage>
        <taxon>Bacteria</taxon>
        <taxon>Bacillati</taxon>
        <taxon>Actinomycetota</taxon>
        <taxon>Actinomycetes</taxon>
        <taxon>Micrococcales</taxon>
        <taxon>Dermabacteraceae</taxon>
        <taxon>Brachybacterium</taxon>
    </lineage>
</organism>